<evidence type="ECO:0000256" key="7">
    <source>
        <dbReference type="ARBA" id="ARBA00023065"/>
    </source>
</evidence>
<keyword evidence="6 10" id="KW-1133">Transmembrane helix</keyword>
<dbReference type="SUPFAM" id="SSF81330">
    <property type="entry name" value="Gated mechanosensitive channel"/>
    <property type="match status" value="1"/>
</dbReference>
<dbReference type="OrthoDB" id="9810350at2"/>
<keyword evidence="3 10" id="KW-0813">Transport</keyword>
<feature type="transmembrane region" description="Helical" evidence="10">
    <location>
        <begin position="21"/>
        <end position="47"/>
    </location>
</feature>
<evidence type="ECO:0000256" key="8">
    <source>
        <dbReference type="ARBA" id="ARBA00023136"/>
    </source>
</evidence>
<keyword evidence="8 10" id="KW-0472">Membrane</keyword>
<evidence type="ECO:0000256" key="11">
    <source>
        <dbReference type="SAM" id="MobiDB-lite"/>
    </source>
</evidence>
<comment type="subunit">
    <text evidence="10">Homopentamer.</text>
</comment>
<accession>A0A4T2BVG9</accession>
<evidence type="ECO:0000256" key="9">
    <source>
        <dbReference type="ARBA" id="ARBA00023303"/>
    </source>
</evidence>
<dbReference type="PROSITE" id="PS01327">
    <property type="entry name" value="MSCL"/>
    <property type="match status" value="1"/>
</dbReference>
<dbReference type="PANTHER" id="PTHR30266">
    <property type="entry name" value="MECHANOSENSITIVE CHANNEL MSCL"/>
    <property type="match status" value="1"/>
</dbReference>
<dbReference type="GO" id="GO:0008381">
    <property type="term" value="F:mechanosensitive monoatomic ion channel activity"/>
    <property type="evidence" value="ECO:0007669"/>
    <property type="project" value="UniProtKB-UniRule"/>
</dbReference>
<dbReference type="PANTHER" id="PTHR30266:SF2">
    <property type="entry name" value="LARGE-CONDUCTANCE MECHANOSENSITIVE CHANNEL"/>
    <property type="match status" value="1"/>
</dbReference>
<evidence type="ECO:0000256" key="1">
    <source>
        <dbReference type="ARBA" id="ARBA00004651"/>
    </source>
</evidence>
<dbReference type="AlphaFoldDB" id="A0A4T2BVG9"/>
<evidence type="ECO:0000256" key="6">
    <source>
        <dbReference type="ARBA" id="ARBA00022989"/>
    </source>
</evidence>
<feature type="transmembrane region" description="Helical" evidence="10">
    <location>
        <begin position="67"/>
        <end position="92"/>
    </location>
</feature>
<dbReference type="RefSeq" id="WP_136642531.1">
    <property type="nucleotide sequence ID" value="NZ_QYRT01000022.1"/>
</dbReference>
<evidence type="ECO:0000256" key="5">
    <source>
        <dbReference type="ARBA" id="ARBA00022692"/>
    </source>
</evidence>
<evidence type="ECO:0000256" key="10">
    <source>
        <dbReference type="HAMAP-Rule" id="MF_00115"/>
    </source>
</evidence>
<dbReference type="InterPro" id="IPR001185">
    <property type="entry name" value="MS_channel"/>
</dbReference>
<comment type="similarity">
    <text evidence="2 10">Belongs to the MscL family.</text>
</comment>
<dbReference type="Pfam" id="PF01741">
    <property type="entry name" value="MscL"/>
    <property type="match status" value="1"/>
</dbReference>
<evidence type="ECO:0000256" key="3">
    <source>
        <dbReference type="ARBA" id="ARBA00022448"/>
    </source>
</evidence>
<evidence type="ECO:0000313" key="12">
    <source>
        <dbReference type="EMBL" id="TIH35002.1"/>
    </source>
</evidence>
<dbReference type="Proteomes" id="UP000306192">
    <property type="component" value="Unassembled WGS sequence"/>
</dbReference>
<dbReference type="HAMAP" id="MF_00115">
    <property type="entry name" value="MscL"/>
    <property type="match status" value="1"/>
</dbReference>
<dbReference type="GO" id="GO:0005886">
    <property type="term" value="C:plasma membrane"/>
    <property type="evidence" value="ECO:0007669"/>
    <property type="project" value="UniProtKB-SubCell"/>
</dbReference>
<evidence type="ECO:0000313" key="13">
    <source>
        <dbReference type="Proteomes" id="UP000306192"/>
    </source>
</evidence>
<protein>
    <recommendedName>
        <fullName evidence="10">Large-conductance mechanosensitive channel</fullName>
    </recommendedName>
</protein>
<comment type="caution">
    <text evidence="12">The sequence shown here is derived from an EMBL/GenBank/DDBJ whole genome shotgun (WGS) entry which is preliminary data.</text>
</comment>
<comment type="function">
    <text evidence="10">Channel that opens in response to stretch forces in the membrane lipid bilayer. May participate in the regulation of osmotic pressure changes within the cell.</text>
</comment>
<evidence type="ECO:0000256" key="4">
    <source>
        <dbReference type="ARBA" id="ARBA00022475"/>
    </source>
</evidence>
<name>A0A4T2BVG9_9MICO</name>
<dbReference type="InterPro" id="IPR036019">
    <property type="entry name" value="MscL_channel"/>
</dbReference>
<proteinExistence type="inferred from homology"/>
<gene>
    <name evidence="10 12" type="primary">mscL</name>
    <name evidence="12" type="ORF">D4765_11985</name>
</gene>
<dbReference type="Gene3D" id="1.10.1200.120">
    <property type="entry name" value="Large-conductance mechanosensitive channel, MscL, domain 1"/>
    <property type="match status" value="1"/>
</dbReference>
<keyword evidence="4 10" id="KW-1003">Cell membrane</keyword>
<keyword evidence="7 10" id="KW-0406">Ion transport</keyword>
<comment type="subcellular location">
    <subcellularLocation>
        <location evidence="1 10">Cell membrane</location>
        <topology evidence="1 10">Multi-pass membrane protein</topology>
    </subcellularLocation>
</comment>
<dbReference type="InterPro" id="IPR037673">
    <property type="entry name" value="MSC/AndL"/>
</dbReference>
<organism evidence="12 13">
    <name type="scientific">Subtercola vilae</name>
    <dbReference type="NCBI Taxonomy" id="2056433"/>
    <lineage>
        <taxon>Bacteria</taxon>
        <taxon>Bacillati</taxon>
        <taxon>Actinomycetota</taxon>
        <taxon>Actinomycetes</taxon>
        <taxon>Micrococcales</taxon>
        <taxon>Microbacteriaceae</taxon>
        <taxon>Subtercola</taxon>
    </lineage>
</organism>
<dbReference type="NCBIfam" id="TIGR00220">
    <property type="entry name" value="mscL"/>
    <property type="match status" value="1"/>
</dbReference>
<dbReference type="InterPro" id="IPR019823">
    <property type="entry name" value="Mechanosensitive_channel_CS"/>
</dbReference>
<keyword evidence="13" id="KW-1185">Reference proteome</keyword>
<evidence type="ECO:0000256" key="2">
    <source>
        <dbReference type="ARBA" id="ARBA00007254"/>
    </source>
</evidence>
<reference evidence="12 13" key="1">
    <citation type="journal article" date="2019" name="Microorganisms">
        <title>Systematic Affiliation and Genome Analysis of Subtercola vilae DB165(T) with Particular Emphasis on Cold Adaptation of an Isolate from a High-Altitude Cold Volcano Lake.</title>
        <authorList>
            <person name="Villalobos A.S."/>
            <person name="Wiese J."/>
            <person name="Imhoff J.F."/>
            <person name="Dorador C."/>
            <person name="Keller A."/>
            <person name="Hentschel U."/>
        </authorList>
    </citation>
    <scope>NUCLEOTIDE SEQUENCE [LARGE SCALE GENOMIC DNA]</scope>
    <source>
        <strain evidence="12 13">DB165</strain>
    </source>
</reference>
<keyword evidence="5 10" id="KW-0812">Transmembrane</keyword>
<dbReference type="EMBL" id="QYRT01000022">
    <property type="protein sequence ID" value="TIH35002.1"/>
    <property type="molecule type" value="Genomic_DNA"/>
</dbReference>
<sequence>MLKGFKEFILRGNVIDLAVAVVIGAAFTAIVTAIVSGVFNPLISALFQSETLNDAADLKVGDSTLKFGLVIAAIIQFLLVALVVYFVFVVPINHLKKVQFFKGQQSPVTEEAAVTPPTDTELLIEIRDLLAAAQRSSGSHTVASGGEAPTNSAKDAPAVTIE</sequence>
<feature type="region of interest" description="Disordered" evidence="11">
    <location>
        <begin position="139"/>
        <end position="162"/>
    </location>
</feature>
<keyword evidence="9 10" id="KW-0407">Ion channel</keyword>
<dbReference type="PRINTS" id="PR01264">
    <property type="entry name" value="MECHCHANNEL"/>
</dbReference>